<dbReference type="OrthoDB" id="92556at2759"/>
<feature type="coiled-coil region" evidence="1">
    <location>
        <begin position="201"/>
        <end position="228"/>
    </location>
</feature>
<proteinExistence type="predicted"/>
<dbReference type="AlphaFoldDB" id="A0A0W8CTG6"/>
<comment type="caution">
    <text evidence="2">The sequence shown here is derived from an EMBL/GenBank/DDBJ whole genome shotgun (WGS) entry which is preliminary data.</text>
</comment>
<reference evidence="2 3" key="1">
    <citation type="submission" date="2015-11" db="EMBL/GenBank/DDBJ databases">
        <title>Genomes and virulence difference between two physiological races of Phytophthora nicotianae.</title>
        <authorList>
            <person name="Liu H."/>
            <person name="Ma X."/>
            <person name="Yu H."/>
            <person name="Fang D."/>
            <person name="Li Y."/>
            <person name="Wang X."/>
            <person name="Wang W."/>
            <person name="Dong Y."/>
            <person name="Xiao B."/>
        </authorList>
    </citation>
    <scope>NUCLEOTIDE SEQUENCE [LARGE SCALE GENOMIC DNA]</scope>
    <source>
        <strain evidence="3">race 0</strain>
    </source>
</reference>
<dbReference type="GO" id="GO:0046983">
    <property type="term" value="F:protein dimerization activity"/>
    <property type="evidence" value="ECO:0007669"/>
    <property type="project" value="InterPro"/>
</dbReference>
<evidence type="ECO:0000313" key="3">
    <source>
        <dbReference type="Proteomes" id="UP000052943"/>
    </source>
</evidence>
<organism evidence="2 3">
    <name type="scientific">Phytophthora nicotianae</name>
    <name type="common">Potato buckeye rot agent</name>
    <name type="synonym">Phytophthora parasitica</name>
    <dbReference type="NCBI Taxonomy" id="4792"/>
    <lineage>
        <taxon>Eukaryota</taxon>
        <taxon>Sar</taxon>
        <taxon>Stramenopiles</taxon>
        <taxon>Oomycota</taxon>
        <taxon>Peronosporomycetes</taxon>
        <taxon>Peronosporales</taxon>
        <taxon>Peronosporaceae</taxon>
        <taxon>Phytophthora</taxon>
    </lineage>
</organism>
<dbReference type="Proteomes" id="UP000052943">
    <property type="component" value="Unassembled WGS sequence"/>
</dbReference>
<evidence type="ECO:0000313" key="2">
    <source>
        <dbReference type="EMBL" id="KUF87320.1"/>
    </source>
</evidence>
<protein>
    <recommendedName>
        <fullName evidence="4">BHLH domain-containing protein</fullName>
    </recommendedName>
</protein>
<dbReference type="SUPFAM" id="SSF47459">
    <property type="entry name" value="HLH, helix-loop-helix DNA-binding domain"/>
    <property type="match status" value="1"/>
</dbReference>
<keyword evidence="1" id="KW-0175">Coiled coil</keyword>
<evidence type="ECO:0000256" key="1">
    <source>
        <dbReference type="SAM" id="Coils"/>
    </source>
</evidence>
<dbReference type="EMBL" id="LNFO01002058">
    <property type="protein sequence ID" value="KUF87320.1"/>
    <property type="molecule type" value="Genomic_DNA"/>
</dbReference>
<accession>A0A0W8CTG6</accession>
<name>A0A0W8CTG6_PHYNI</name>
<sequence>MSSQQIEELGDYLLQTELRDNRSGVSPVYTNEQQQRGVMISATSGEFVDDHLISPPLGSYMDLLQNNDIASATDPFTGIVYDASATDRSQENSMELVNFSLEQQQTKLSSTAAAAGAQRNVSIKPSTCKRPSLQCQSIWSSDDDNTILFNDDSTPKRSNVINEDDRGFRKKSREKMRRQEASDKFVDLLEINSRVRKKVVLHEAISAIKCLRRECNQLRRDRERLQQELHKSAACVQYSQAGLGAVM</sequence>
<dbReference type="InterPro" id="IPR036638">
    <property type="entry name" value="HLH_DNA-bd_sf"/>
</dbReference>
<gene>
    <name evidence="2" type="ORF">AM587_10013742</name>
</gene>
<evidence type="ECO:0008006" key="4">
    <source>
        <dbReference type="Google" id="ProtNLM"/>
    </source>
</evidence>